<name>A0A6N7EM06_9MICO</name>
<dbReference type="AlphaFoldDB" id="A0A6N7EM06"/>
<dbReference type="Pfam" id="PF03713">
    <property type="entry name" value="DUF305"/>
    <property type="match status" value="1"/>
</dbReference>
<organism evidence="2 3">
    <name type="scientific">Georgenia subflava</name>
    <dbReference type="NCBI Taxonomy" id="1622177"/>
    <lineage>
        <taxon>Bacteria</taxon>
        <taxon>Bacillati</taxon>
        <taxon>Actinomycetota</taxon>
        <taxon>Actinomycetes</taxon>
        <taxon>Micrococcales</taxon>
        <taxon>Bogoriellaceae</taxon>
        <taxon>Georgenia</taxon>
    </lineage>
</organism>
<dbReference type="Gene3D" id="1.20.1260.10">
    <property type="match status" value="1"/>
</dbReference>
<dbReference type="OrthoDB" id="26872at2"/>
<comment type="caution">
    <text evidence="2">The sequence shown here is derived from an EMBL/GenBank/DDBJ whole genome shotgun (WGS) entry which is preliminary data.</text>
</comment>
<accession>A0A6N7EM06</accession>
<dbReference type="InterPro" id="IPR012347">
    <property type="entry name" value="Ferritin-like"/>
</dbReference>
<sequence>MFAQMMIVHHQGAIEMADLAVEKAENEDVRSLAEDISAAQGPEIEQMTSWLQAWGEDIEPMGGMEGHGGMEMDGMSQGEAMAELEGLSGTDFDRRFLELMTAHHQGAVTMAEEELADGENPQALELAQTIIDDQQAEIAQMEQMLQDR</sequence>
<evidence type="ECO:0000313" key="3">
    <source>
        <dbReference type="Proteomes" id="UP000437709"/>
    </source>
</evidence>
<proteinExistence type="predicted"/>
<gene>
    <name evidence="2" type="ORF">GB881_12635</name>
</gene>
<evidence type="ECO:0000259" key="1">
    <source>
        <dbReference type="Pfam" id="PF03713"/>
    </source>
</evidence>
<dbReference type="PANTHER" id="PTHR36933:SF1">
    <property type="entry name" value="SLL0788 PROTEIN"/>
    <property type="match status" value="1"/>
</dbReference>
<dbReference type="EMBL" id="WHPC01000053">
    <property type="protein sequence ID" value="MPV37877.1"/>
    <property type="molecule type" value="Genomic_DNA"/>
</dbReference>
<dbReference type="InterPro" id="IPR005183">
    <property type="entry name" value="DUF305_CopM-like"/>
</dbReference>
<dbReference type="PANTHER" id="PTHR36933">
    <property type="entry name" value="SLL0788 PROTEIN"/>
    <property type="match status" value="1"/>
</dbReference>
<dbReference type="Proteomes" id="UP000437709">
    <property type="component" value="Unassembled WGS sequence"/>
</dbReference>
<evidence type="ECO:0000313" key="2">
    <source>
        <dbReference type="EMBL" id="MPV37877.1"/>
    </source>
</evidence>
<protein>
    <submittedName>
        <fullName evidence="2">DUF305 domain-containing protein</fullName>
    </submittedName>
</protein>
<feature type="domain" description="DUF305" evidence="1">
    <location>
        <begin position="1"/>
        <end position="145"/>
    </location>
</feature>
<keyword evidence="3" id="KW-1185">Reference proteome</keyword>
<reference evidence="2 3" key="1">
    <citation type="submission" date="2019-10" db="EMBL/GenBank/DDBJ databases">
        <title>Georgenia wutianyii sp. nov. and Georgenia yuyongxinii sp. nov. isolated from plateau pika (Ochotona curzoniae) in the Qinghai-Tibet plateau of China.</title>
        <authorList>
            <person name="Tian Z."/>
        </authorList>
    </citation>
    <scope>NUCLEOTIDE SEQUENCE [LARGE SCALE GENOMIC DNA]</scope>
    <source>
        <strain evidence="2 3">JCM 19765</strain>
    </source>
</reference>